<dbReference type="PROSITE" id="PS00018">
    <property type="entry name" value="EF_HAND_1"/>
    <property type="match status" value="2"/>
</dbReference>
<organism evidence="5 6">
    <name type="scientific">Triparma laevis f. longispina</name>
    <dbReference type="NCBI Taxonomy" id="1714387"/>
    <lineage>
        <taxon>Eukaryota</taxon>
        <taxon>Sar</taxon>
        <taxon>Stramenopiles</taxon>
        <taxon>Ochrophyta</taxon>
        <taxon>Bolidophyceae</taxon>
        <taxon>Parmales</taxon>
        <taxon>Triparmaceae</taxon>
        <taxon>Triparma</taxon>
    </lineage>
</organism>
<feature type="compositionally biased region" description="Basic residues" evidence="3">
    <location>
        <begin position="1767"/>
        <end position="1783"/>
    </location>
</feature>
<evidence type="ECO:0000259" key="4">
    <source>
        <dbReference type="PROSITE" id="PS50222"/>
    </source>
</evidence>
<dbReference type="OrthoDB" id="26525at2759"/>
<feature type="compositionally biased region" description="Acidic residues" evidence="3">
    <location>
        <begin position="582"/>
        <end position="591"/>
    </location>
</feature>
<dbReference type="SMART" id="SM00054">
    <property type="entry name" value="EFh"/>
    <property type="match status" value="2"/>
</dbReference>
<comment type="caution">
    <text evidence="5">The sequence shown here is derived from an EMBL/GenBank/DDBJ whole genome shotgun (WGS) entry which is preliminary data.</text>
</comment>
<feature type="region of interest" description="Disordered" evidence="3">
    <location>
        <begin position="1487"/>
        <end position="1522"/>
    </location>
</feature>
<dbReference type="GO" id="GO:0005509">
    <property type="term" value="F:calcium ion binding"/>
    <property type="evidence" value="ECO:0007669"/>
    <property type="project" value="InterPro"/>
</dbReference>
<feature type="region of interest" description="Disordered" evidence="3">
    <location>
        <begin position="279"/>
        <end position="363"/>
    </location>
</feature>
<keyword evidence="6" id="KW-1185">Reference proteome</keyword>
<feature type="region of interest" description="Disordered" evidence="3">
    <location>
        <begin position="1761"/>
        <end position="1784"/>
    </location>
</feature>
<feature type="region of interest" description="Disordered" evidence="3">
    <location>
        <begin position="1602"/>
        <end position="1624"/>
    </location>
</feature>
<feature type="region of interest" description="Disordered" evidence="3">
    <location>
        <begin position="1552"/>
        <end position="1585"/>
    </location>
</feature>
<evidence type="ECO:0000313" key="5">
    <source>
        <dbReference type="EMBL" id="GMI00756.1"/>
    </source>
</evidence>
<dbReference type="PANTHER" id="PTHR15073:SF1">
    <property type="entry name" value="RETICULOCYTE-BINDING PROTEIN HOMOLOG 2A"/>
    <property type="match status" value="1"/>
</dbReference>
<feature type="compositionally biased region" description="Polar residues" evidence="3">
    <location>
        <begin position="310"/>
        <end position="321"/>
    </location>
</feature>
<feature type="compositionally biased region" description="Basic and acidic residues" evidence="3">
    <location>
        <begin position="1916"/>
        <end position="1941"/>
    </location>
</feature>
<dbReference type="Proteomes" id="UP001165122">
    <property type="component" value="Unassembled WGS sequence"/>
</dbReference>
<proteinExistence type="predicted"/>
<accession>A0A9W7C6W1</accession>
<dbReference type="InterPro" id="IPR018247">
    <property type="entry name" value="EF_Hand_1_Ca_BS"/>
</dbReference>
<dbReference type="PROSITE" id="PS50222">
    <property type="entry name" value="EF_HAND_2"/>
    <property type="match status" value="2"/>
</dbReference>
<evidence type="ECO:0000256" key="2">
    <source>
        <dbReference type="ARBA" id="ARBA00023054"/>
    </source>
</evidence>
<dbReference type="InterPro" id="IPR002048">
    <property type="entry name" value="EF_hand_dom"/>
</dbReference>
<evidence type="ECO:0000313" key="6">
    <source>
        <dbReference type="Proteomes" id="UP001165122"/>
    </source>
</evidence>
<feature type="compositionally biased region" description="Acidic residues" evidence="3">
    <location>
        <begin position="1554"/>
        <end position="1564"/>
    </location>
</feature>
<feature type="region of interest" description="Disordered" evidence="3">
    <location>
        <begin position="631"/>
        <end position="661"/>
    </location>
</feature>
<dbReference type="InterPro" id="IPR011992">
    <property type="entry name" value="EF-hand-dom_pair"/>
</dbReference>
<dbReference type="InterPro" id="IPR051483">
    <property type="entry name" value="MAP7_domain-containing"/>
</dbReference>
<dbReference type="PANTHER" id="PTHR15073">
    <property type="entry name" value="MICROTUBULE-ASSOCIATED PROTEIN"/>
    <property type="match status" value="1"/>
</dbReference>
<feature type="compositionally biased region" description="Basic and acidic residues" evidence="3">
    <location>
        <begin position="1487"/>
        <end position="1518"/>
    </location>
</feature>
<protein>
    <recommendedName>
        <fullName evidence="4">EF-hand domain-containing protein</fullName>
    </recommendedName>
</protein>
<feature type="compositionally biased region" description="Low complexity" evidence="3">
    <location>
        <begin position="1949"/>
        <end position="1960"/>
    </location>
</feature>
<feature type="compositionally biased region" description="Basic and acidic residues" evidence="3">
    <location>
        <begin position="522"/>
        <end position="568"/>
    </location>
</feature>
<feature type="domain" description="EF-hand" evidence="4">
    <location>
        <begin position="906"/>
        <end position="941"/>
    </location>
</feature>
<sequence>MGSQFSMGIYEEIITPYTALDMESIRRKYNQFNRMCDKEYENDGFFMSRKQFQEVFEIPTADLVYRIFAFFDPQQHGHCVSTDIWGGLTLACSAKEEAKLSFLFQLADKNSDHFINHPELIMIMHSSSRGFSRMKQIEAPPMEKIEQICESGFNHPEVKLDERGEIALQDVVLIASADERLRSYLSNLDSSAGADIGNLYKQQAQYLRELAMIDAVMDSMKRHDRDMTVDEEDYEKERGGDIKDIVYDGLFENPSDVARMYLHKLLKSDEDYKIKQAQMKNKKRMTMAERRASQRESQMNKVSPSVPIEPTTTTTSDQPNLTPEEEQQQLAENAKILQEAQQQASRRAKRKRQMREEEEKEAGTFGDAAAFRIGYKRVQTGISSTSNASGDAAEDIVAANQMTSKWATMKVNNDNMQRLDVDLLEDLVEATGNIIHDREAKAALNKLPTNQLGKHTLESVIKWWKERQRLRRQPAVPPWRARLQTVLGFISKPWEALEFLKEETHRQVQINKREEGWANWKTEEDLQRGKEQAEEEEYQKLLRGEEQNKKEGDEKKDDQTTNPERRASDTFAPNSLVKPAWESDEEEEEEERNCKINARLAIGHITDKPVSSIKFDIAATNIGGGGIANAPLPATSNGSRPSSPMRGATPGTPGRPVSRGQTAASHIRTYAYHILNDAFRTADAEWNQKNESIAQESGGYKSVTWIDFPIHDTASEELVNKALAQLTRAFDSVPKDYAKSLYVSNKVEMVQLSSRDTKRYLRVTLLNNRDPFLEVEKFLPPDIKLKDAIDSLSLHVNMNVGLDDILALTQQYVGYEDRCYGPQEDELGEKGMDPSVFMNSVKQRRKAALRAAKKAHKKEMPLSEMKEHLISRGFSVDGSINEIRERVKQMFAVQAEMCGYGELSNFGEEVANSIFKRCDRDNDGLLNFWEMNVLQRGLGGIALEYPAKYHQAIFQSGFSNESGLLSKDGLVAYYERFGQLTKDIKDLGVGSVDDYVCAKVSALGEIRSKVVAGIDKLFDQAKEAHLGMKWTNFITRFIKDFYLDWECKRLSDLFLKEEIPKWLVQPGGPAQLLREWKKIIADGRRGYVPEMREGVERKLGKRWGWSAEDEWTIFSEEEQKDRDAKKERQKVERCANAGISKGINVEEYGTGTLQGWKDFKLADGTQPLWLRETLRALEEEEEREKEQQEGDDVKFGEVTVVDLGTVERIAQLKSELAGLTEALSRALPRRQREELEEMEATKSEEKTRLEKAMERGVLVSCHHFLRSYDAIRNVCSGVHSVNWGNHAFTMRLEAEGFDFFSLLPAGCHEPSVVAAEQAARQKRAVERKVEARKFIMEERRRRVMEAKEREAMKAQLADKKKKEREEEELTLYTRGADARVRGYHKKSDQTLCIEMWRRLFLLFENRYDQMDDNRDISAMAVACNNLGTVLFEFGDGQVNFQREAVIRLRKADSYMDDTLKFYKNKSKMALLEAQKEKRMELVKMAEEKRRQRAKREQAAKGEKILKRGKGGGENEAATRRKTKLLENASMEVRMAEKAALEAEEMERSILAEFESSDSEDSDEEGRERGGGGAENSDADFDSDEAEDDFNVDDIVARAAAGSRCNTPADGKRKGGGGKGKGKGKDVNKIFVRRRTTLIPDGLVKRVAIPEHIALAAAIVKCNLVSMLNEIGDPVDEEENDERQHMQYDCYMLYKNFVGEETKLKQPVGDKIVIKSIGVARLDTFPPEDFEEWSVRTTQEDIERVRLEEEKRQVLLRQKKVEKEERRKAKNERRKKRKEKRQRKLMREFKMHELDAIAGGGEIDLDHLEMINPKKAAKIRDRQFRMEEAAKRRKMIKEQREQREKEEAEEKEEEERKRRREAIKLQAIEDEIQDILDEDSKLRNGLNGIVSGFRWTAKPNVEKIRQEIVDREAALKFEAKEAKKRRKEQEKEREKKLREKAEKRARRAIENASSSSGSSSEDSVKSDLTDDDSPGKSKEEGGRGRATQKRGSVLGAFMSGTPKNGGSAEKKGGRFSMFGGGRGPSPNKGGDSGSVGSGGKGKGRLSMFNRSPSPSPSPKKGGNRLTKMFGGGG</sequence>
<evidence type="ECO:0000256" key="3">
    <source>
        <dbReference type="SAM" id="MobiDB-lite"/>
    </source>
</evidence>
<dbReference type="SUPFAM" id="SSF47473">
    <property type="entry name" value="EF-hand"/>
    <property type="match status" value="2"/>
</dbReference>
<gene>
    <name evidence="5" type="ORF">TrLO_g9727</name>
</gene>
<name>A0A9W7C6W1_9STRA</name>
<feature type="compositionally biased region" description="Gly residues" evidence="3">
    <location>
        <begin position="2029"/>
        <end position="2039"/>
    </location>
</feature>
<dbReference type="EMBL" id="BRXW01000026">
    <property type="protein sequence ID" value="GMI00756.1"/>
    <property type="molecule type" value="Genomic_DNA"/>
</dbReference>
<feature type="region of interest" description="Disordered" evidence="3">
    <location>
        <begin position="1829"/>
        <end position="1860"/>
    </location>
</feature>
<feature type="domain" description="EF-hand" evidence="4">
    <location>
        <begin position="95"/>
        <end position="130"/>
    </location>
</feature>
<keyword evidence="2" id="KW-0175">Coiled coil</keyword>
<keyword evidence="1" id="KW-0106">Calcium</keyword>
<feature type="compositionally biased region" description="Acidic residues" evidence="3">
    <location>
        <begin position="1576"/>
        <end position="1585"/>
    </location>
</feature>
<feature type="compositionally biased region" description="Basic and acidic residues" evidence="3">
    <location>
        <begin position="1829"/>
        <end position="1847"/>
    </location>
</feature>
<evidence type="ECO:0000256" key="1">
    <source>
        <dbReference type="ARBA" id="ARBA00022837"/>
    </source>
</evidence>
<feature type="region of interest" description="Disordered" evidence="3">
    <location>
        <begin position="1916"/>
        <end position="2072"/>
    </location>
</feature>
<feature type="compositionally biased region" description="Basic and acidic residues" evidence="3">
    <location>
        <begin position="1961"/>
        <end position="1982"/>
    </location>
</feature>
<reference evidence="6" key="1">
    <citation type="journal article" date="2023" name="Commun. Biol.">
        <title>Genome analysis of Parmales, the sister group of diatoms, reveals the evolutionary specialization of diatoms from phago-mixotrophs to photoautotrophs.</title>
        <authorList>
            <person name="Ban H."/>
            <person name="Sato S."/>
            <person name="Yoshikawa S."/>
            <person name="Yamada K."/>
            <person name="Nakamura Y."/>
            <person name="Ichinomiya M."/>
            <person name="Sato N."/>
            <person name="Blanc-Mathieu R."/>
            <person name="Endo H."/>
            <person name="Kuwata A."/>
            <person name="Ogata H."/>
        </authorList>
    </citation>
    <scope>NUCLEOTIDE SEQUENCE [LARGE SCALE GENOMIC DNA]</scope>
    <source>
        <strain evidence="6">NIES 3700</strain>
    </source>
</reference>
<feature type="region of interest" description="Disordered" evidence="3">
    <location>
        <begin position="522"/>
        <end position="592"/>
    </location>
</feature>
<dbReference type="Gene3D" id="1.10.238.10">
    <property type="entry name" value="EF-hand"/>
    <property type="match status" value="1"/>
</dbReference>